<evidence type="ECO:0000313" key="1">
    <source>
        <dbReference type="EMBL" id="KAG6585375.1"/>
    </source>
</evidence>
<evidence type="ECO:0000313" key="2">
    <source>
        <dbReference type="Proteomes" id="UP000685013"/>
    </source>
</evidence>
<protein>
    <submittedName>
        <fullName evidence="1">Uncharacterized protein</fullName>
    </submittedName>
</protein>
<name>A0AAV6MPJ9_9ROSI</name>
<gene>
    <name evidence="1" type="ORF">SDJN03_18108</name>
</gene>
<dbReference type="Proteomes" id="UP000685013">
    <property type="component" value="Chromosome 12"/>
</dbReference>
<reference evidence="1 2" key="1">
    <citation type="journal article" date="2021" name="Hortic Res">
        <title>The domestication of Cucurbita argyrosperma as revealed by the genome of its wild relative.</title>
        <authorList>
            <person name="Barrera-Redondo J."/>
            <person name="Sanchez-de la Vega G."/>
            <person name="Aguirre-Liguori J.A."/>
            <person name="Castellanos-Morales G."/>
            <person name="Gutierrez-Guerrero Y.T."/>
            <person name="Aguirre-Dugua X."/>
            <person name="Aguirre-Planter E."/>
            <person name="Tenaillon M.I."/>
            <person name="Lira-Saade R."/>
            <person name="Eguiarte L.E."/>
        </authorList>
    </citation>
    <scope>NUCLEOTIDE SEQUENCE [LARGE SCALE GENOMIC DNA]</scope>
    <source>
        <strain evidence="1">JBR-2021</strain>
    </source>
</reference>
<feature type="non-terminal residue" evidence="1">
    <location>
        <position position="1"/>
    </location>
</feature>
<comment type="caution">
    <text evidence="1">The sequence shown here is derived from an EMBL/GenBank/DDBJ whole genome shotgun (WGS) entry which is preliminary data.</text>
</comment>
<organism evidence="1 2">
    <name type="scientific">Cucurbita argyrosperma subsp. sororia</name>
    <dbReference type="NCBI Taxonomy" id="37648"/>
    <lineage>
        <taxon>Eukaryota</taxon>
        <taxon>Viridiplantae</taxon>
        <taxon>Streptophyta</taxon>
        <taxon>Embryophyta</taxon>
        <taxon>Tracheophyta</taxon>
        <taxon>Spermatophyta</taxon>
        <taxon>Magnoliopsida</taxon>
        <taxon>eudicotyledons</taxon>
        <taxon>Gunneridae</taxon>
        <taxon>Pentapetalae</taxon>
        <taxon>rosids</taxon>
        <taxon>fabids</taxon>
        <taxon>Cucurbitales</taxon>
        <taxon>Cucurbitaceae</taxon>
        <taxon>Cucurbiteae</taxon>
        <taxon>Cucurbita</taxon>
    </lineage>
</organism>
<dbReference type="AlphaFoldDB" id="A0AAV6MPJ9"/>
<sequence length="112" mass="12505">MCRVLRHQQMAPTAIGMRLTPLTESRVADSDCSVRTSTMASWSSSICYEEEFEENAFDSQSRLSINTVRGGFHPVVVLRQLNLLRQTPEDVNRAATIDSERHVGDHDLLASG</sequence>
<accession>A0AAV6MPJ9</accession>
<dbReference type="EMBL" id="JAGKQH010000012">
    <property type="protein sequence ID" value="KAG6585375.1"/>
    <property type="molecule type" value="Genomic_DNA"/>
</dbReference>
<keyword evidence="2" id="KW-1185">Reference proteome</keyword>
<proteinExistence type="predicted"/>